<dbReference type="AlphaFoldDB" id="A0A1G5R772"/>
<gene>
    <name evidence="2" type="ORF">SAMN02982990_03368</name>
</gene>
<evidence type="ECO:0000256" key="1">
    <source>
        <dbReference type="SAM" id="Phobius"/>
    </source>
</evidence>
<evidence type="ECO:0000313" key="3">
    <source>
        <dbReference type="Proteomes" id="UP000183223"/>
    </source>
</evidence>
<keyword evidence="1" id="KW-0812">Transmembrane</keyword>
<proteinExistence type="predicted"/>
<keyword evidence="3" id="KW-1185">Reference proteome</keyword>
<name>A0A1G5R772_PHOLU</name>
<sequence>MNMNFHTKESEERGNVTIMKIYLEIGCFYLLEKMLIALLTWKSVLRFLHNKLFGSEMMDLLSYPAQSKDWAGY</sequence>
<organism evidence="2 3">
    <name type="scientific">Photorhabdus luminescens</name>
    <name type="common">Xenorhabdus luminescens</name>
    <dbReference type="NCBI Taxonomy" id="29488"/>
    <lineage>
        <taxon>Bacteria</taxon>
        <taxon>Pseudomonadati</taxon>
        <taxon>Pseudomonadota</taxon>
        <taxon>Gammaproteobacteria</taxon>
        <taxon>Enterobacterales</taxon>
        <taxon>Morganellaceae</taxon>
        <taxon>Photorhabdus</taxon>
    </lineage>
</organism>
<accession>A0A1G5R772</accession>
<protein>
    <submittedName>
        <fullName evidence="2">Uncharacterized protein</fullName>
    </submittedName>
</protein>
<keyword evidence="1" id="KW-0472">Membrane</keyword>
<keyword evidence="1" id="KW-1133">Transmembrane helix</keyword>
<evidence type="ECO:0000313" key="2">
    <source>
        <dbReference type="EMBL" id="SCZ69887.1"/>
    </source>
</evidence>
<dbReference type="Proteomes" id="UP000183223">
    <property type="component" value="Unassembled WGS sequence"/>
</dbReference>
<dbReference type="EMBL" id="FMWJ01000018">
    <property type="protein sequence ID" value="SCZ69887.1"/>
    <property type="molecule type" value="Genomic_DNA"/>
</dbReference>
<feature type="transmembrane region" description="Helical" evidence="1">
    <location>
        <begin position="21"/>
        <end position="41"/>
    </location>
</feature>
<reference evidence="3" key="1">
    <citation type="submission" date="2016-10" db="EMBL/GenBank/DDBJ databases">
        <authorList>
            <person name="Varghese N."/>
            <person name="Submissions S."/>
        </authorList>
    </citation>
    <scope>NUCLEOTIDE SEQUENCE [LARGE SCALE GENOMIC DNA]</scope>
    <source>
        <strain evidence="3">ATCC 29999</strain>
    </source>
</reference>